<evidence type="ECO:0000256" key="2">
    <source>
        <dbReference type="ARBA" id="ARBA00022803"/>
    </source>
</evidence>
<dbReference type="InterPro" id="IPR013105">
    <property type="entry name" value="TPR_2"/>
</dbReference>
<accession>A0A7W8G860</accession>
<evidence type="ECO:0008006" key="6">
    <source>
        <dbReference type="Google" id="ProtNLM"/>
    </source>
</evidence>
<organism evidence="4 5">
    <name type="scientific">Treponema ruminis</name>
    <dbReference type="NCBI Taxonomy" id="744515"/>
    <lineage>
        <taxon>Bacteria</taxon>
        <taxon>Pseudomonadati</taxon>
        <taxon>Spirochaetota</taxon>
        <taxon>Spirochaetia</taxon>
        <taxon>Spirochaetales</taxon>
        <taxon>Treponemataceae</taxon>
        <taxon>Treponema</taxon>
    </lineage>
</organism>
<dbReference type="InterPro" id="IPR011990">
    <property type="entry name" value="TPR-like_helical_dom_sf"/>
</dbReference>
<dbReference type="EMBL" id="JACHFQ010000003">
    <property type="protein sequence ID" value="MBB5225639.1"/>
    <property type="molecule type" value="Genomic_DNA"/>
</dbReference>
<name>A0A7W8G860_9SPIR</name>
<proteinExistence type="predicted"/>
<dbReference type="SUPFAM" id="SSF81901">
    <property type="entry name" value="HCP-like"/>
    <property type="match status" value="1"/>
</dbReference>
<feature type="repeat" description="TPR" evidence="3">
    <location>
        <begin position="568"/>
        <end position="601"/>
    </location>
</feature>
<dbReference type="PROSITE" id="PS50005">
    <property type="entry name" value="TPR"/>
    <property type="match status" value="1"/>
</dbReference>
<keyword evidence="1" id="KW-0677">Repeat</keyword>
<comment type="caution">
    <text evidence="4">The sequence shown here is derived from an EMBL/GenBank/DDBJ whole genome shotgun (WGS) entry which is preliminary data.</text>
</comment>
<dbReference type="AlphaFoldDB" id="A0A7W8G860"/>
<keyword evidence="2 3" id="KW-0802">TPR repeat</keyword>
<gene>
    <name evidence="4" type="ORF">HNP76_000996</name>
</gene>
<dbReference type="Pfam" id="PF13181">
    <property type="entry name" value="TPR_8"/>
    <property type="match status" value="1"/>
</dbReference>
<dbReference type="Pfam" id="PF07719">
    <property type="entry name" value="TPR_2"/>
    <property type="match status" value="1"/>
</dbReference>
<evidence type="ECO:0000313" key="5">
    <source>
        <dbReference type="Proteomes" id="UP000518887"/>
    </source>
</evidence>
<keyword evidence="5" id="KW-1185">Reference proteome</keyword>
<dbReference type="RefSeq" id="WP_184658124.1">
    <property type="nucleotide sequence ID" value="NZ_CP031518.1"/>
</dbReference>
<evidence type="ECO:0000256" key="3">
    <source>
        <dbReference type="PROSITE-ProRule" id="PRU00339"/>
    </source>
</evidence>
<evidence type="ECO:0000256" key="1">
    <source>
        <dbReference type="ARBA" id="ARBA00022737"/>
    </source>
</evidence>
<dbReference type="Proteomes" id="UP000518887">
    <property type="component" value="Unassembled WGS sequence"/>
</dbReference>
<evidence type="ECO:0000313" key="4">
    <source>
        <dbReference type="EMBL" id="MBB5225639.1"/>
    </source>
</evidence>
<dbReference type="InterPro" id="IPR019734">
    <property type="entry name" value="TPR_rpt"/>
</dbReference>
<protein>
    <recommendedName>
        <fullName evidence="6">Tetratricopeptide repeat protein</fullName>
    </recommendedName>
</protein>
<sequence length="616" mass="68449">MSSGETKWDPIGGGGFLSAGMDFLGCINFGPSFGYFMIPKNNNGELLDDEAKFVSLIPFGLQTNFFFYPAARIEFSLGGAAGFGIAKNGASSHFAPWYRGFADLGLRLNPHWTVGAGASYFAYQNNSWVGNPGIAGLTVGLALKFHLETERKSSGAGSVECTSDIPDSLFPLFYTMYKENPFGTIYIKNNESAEIRNVTVTFRAEGYTSSELKCGSISSIRKRKVKEVPFFADFSKKILGFTEASKIPGEIIVSYDLLGERKTSISSVIIPVYNRTQVRWNDPQALAAYISSSAPEVLEVSKVLVGIARTKLRSGVNRNLQFAMYLLEGLRIAGMKCESDFETPYNRFHLDEALLDSIQYPCDTIFYNGGDCDDIGILTMTLLESVGIHGAYIPIDDDFIVLFDTGVEMDKADRYFNGTSRILDIDGNVWIPLSMRSLQEGFINSWHNAAKVINMMLETEADLTLVPLEDAWKLYPSNGFSTINDNDKDKKNINFNVDEKRLVASAEVDMARYVATEFGPKIEKVQNVIKNGGENADNYNQLGMLYVRAGMYKEATQVYKKSANMGNVTAMNNLGNIASLHKDYLEAKKWYERAIQKDPDNESAKKNLERIMGELE</sequence>
<reference evidence="4 5" key="1">
    <citation type="submission" date="2020-08" db="EMBL/GenBank/DDBJ databases">
        <title>Genomic Encyclopedia of Type Strains, Phase IV (KMG-IV): sequencing the most valuable type-strain genomes for metagenomic binning, comparative biology and taxonomic classification.</title>
        <authorList>
            <person name="Goeker M."/>
        </authorList>
    </citation>
    <scope>NUCLEOTIDE SEQUENCE [LARGE SCALE GENOMIC DNA]</scope>
    <source>
        <strain evidence="4 5">DSM 103462</strain>
    </source>
</reference>
<dbReference type="SMART" id="SM00028">
    <property type="entry name" value="TPR"/>
    <property type="match status" value="1"/>
</dbReference>
<dbReference type="Gene3D" id="1.25.40.10">
    <property type="entry name" value="Tetratricopeptide repeat domain"/>
    <property type="match status" value="1"/>
</dbReference>